<protein>
    <submittedName>
        <fullName evidence="1">Uncharacterized protein</fullName>
    </submittedName>
</protein>
<sequence>MFAGGAGIRQTDAAIVAAIAAVVPMLKRDRQRLLVARQVAARSGV</sequence>
<dbReference type="Proteomes" id="UP001154266">
    <property type="component" value="Unassembled WGS sequence"/>
</dbReference>
<name>A0ABT6GVH3_MYCGU</name>
<dbReference type="RefSeq" id="WP_278222691.1">
    <property type="nucleotide sequence ID" value="NZ_JAKZMO010000019.1"/>
</dbReference>
<accession>A0ABT6GVH3</accession>
<reference evidence="1" key="1">
    <citation type="journal article" date="2023" name="Environ. Microbiol.">
        <title>The 2-methylpropene degradation pathway in Mycobacteriaceae family strains.</title>
        <authorList>
            <person name="Helbich S."/>
            <person name="Barrantes I."/>
            <person name="Dos Anjos Borges L.G."/>
            <person name="Pieper D.H."/>
            <person name="Vainshtein Y."/>
            <person name="Sohn K."/>
            <person name="Engesser K.H."/>
        </authorList>
    </citation>
    <scope>NUCLEOTIDE SEQUENCE</scope>
    <source>
        <strain evidence="1">IBE100</strain>
    </source>
</reference>
<evidence type="ECO:0000313" key="2">
    <source>
        <dbReference type="Proteomes" id="UP001154266"/>
    </source>
</evidence>
<gene>
    <name evidence="1" type="ORF">MNO81_21075</name>
</gene>
<proteinExistence type="predicted"/>
<keyword evidence="2" id="KW-1185">Reference proteome</keyword>
<dbReference type="EMBL" id="JAKZMO010000019">
    <property type="protein sequence ID" value="MDG5485296.1"/>
    <property type="molecule type" value="Genomic_DNA"/>
</dbReference>
<evidence type="ECO:0000313" key="1">
    <source>
        <dbReference type="EMBL" id="MDG5485296.1"/>
    </source>
</evidence>
<organism evidence="1 2">
    <name type="scientific">Mycolicibacterium gadium</name>
    <name type="common">Mycobacterium gadium</name>
    <dbReference type="NCBI Taxonomy" id="1794"/>
    <lineage>
        <taxon>Bacteria</taxon>
        <taxon>Bacillati</taxon>
        <taxon>Actinomycetota</taxon>
        <taxon>Actinomycetes</taxon>
        <taxon>Mycobacteriales</taxon>
        <taxon>Mycobacteriaceae</taxon>
        <taxon>Mycolicibacterium</taxon>
    </lineage>
</organism>
<comment type="caution">
    <text evidence="1">The sequence shown here is derived from an EMBL/GenBank/DDBJ whole genome shotgun (WGS) entry which is preliminary data.</text>
</comment>